<organism evidence="1 2">
    <name type="scientific">Candidatus Amphirhobacter heronislandensis</name>
    <dbReference type="NCBI Taxonomy" id="1732024"/>
    <lineage>
        <taxon>Bacteria</taxon>
        <taxon>Pseudomonadati</taxon>
        <taxon>Pseudomonadota</taxon>
        <taxon>Gammaproteobacteria</taxon>
        <taxon>Candidatus Tethybacterales</taxon>
        <taxon>Candidatus Tethybacteraceae</taxon>
        <taxon>Candidatus Amphirhobacter</taxon>
    </lineage>
</organism>
<protein>
    <submittedName>
        <fullName evidence="1">Uncharacterized protein</fullName>
    </submittedName>
</protein>
<keyword evidence="2" id="KW-1185">Reference proteome</keyword>
<accession>A0A930UHT7</accession>
<name>A0A930UHT7_9GAMM</name>
<feature type="non-terminal residue" evidence="1">
    <location>
        <position position="1"/>
    </location>
</feature>
<comment type="caution">
    <text evidence="1">The sequence shown here is derived from an EMBL/GenBank/DDBJ whole genome shotgun (WGS) entry which is preliminary data.</text>
</comment>
<dbReference type="EMBL" id="JADHEI010000055">
    <property type="protein sequence ID" value="MBF2735918.1"/>
    <property type="molecule type" value="Genomic_DNA"/>
</dbReference>
<evidence type="ECO:0000313" key="2">
    <source>
        <dbReference type="Proteomes" id="UP000604381"/>
    </source>
</evidence>
<dbReference type="AlphaFoldDB" id="A0A930UHT7"/>
<gene>
    <name evidence="1" type="ORF">ISN26_07630</name>
</gene>
<sequence length="321" mass="35894">LLSWVAKSAWRKDILVAHCSFPKAKEAGGGLYGPLLAAMAAEENGWMGKKARGLLRNHFGYADIRLHQAKKEHAEVAKHLMHELPQRERLLLIMDGVECCERKEIDDFLFASRMPIRENYPLSLVLTGTPLLDACLARRRVDSVAECDRIYLGALSDEEAKKVLREQFSASKPWIGFKARDALLPLTENHWLFIQLAGSVVWEAAASADIKEIDVKLVKKCEGDIRKAKEDFFASCHKRLEARGLLPYAQPVMELLDGNGGKASAEELEEAVAKAKPRPKGDGKVEEVCDGLHEESFVWTVYDEVRPGIPSLFDYVKAGKK</sequence>
<proteinExistence type="predicted"/>
<reference evidence="1" key="1">
    <citation type="submission" date="2020-10" db="EMBL/GenBank/DDBJ databases">
        <title>An improved Amphimedon queenslandica hologenome assembly reveals how three proteobacterial symbionts can extend the metabolic phenotypic of their marine sponge host.</title>
        <authorList>
            <person name="Degnan B."/>
            <person name="Degnan S."/>
            <person name="Xiang X."/>
        </authorList>
    </citation>
    <scope>NUCLEOTIDE SEQUENCE</scope>
    <source>
        <strain evidence="1">AqS2</strain>
    </source>
</reference>
<evidence type="ECO:0000313" key="1">
    <source>
        <dbReference type="EMBL" id="MBF2735918.1"/>
    </source>
</evidence>
<dbReference type="Proteomes" id="UP000604381">
    <property type="component" value="Unassembled WGS sequence"/>
</dbReference>